<feature type="repeat" description="TPR" evidence="8">
    <location>
        <begin position="166"/>
        <end position="199"/>
    </location>
</feature>
<dbReference type="AlphaFoldDB" id="G2DXG9"/>
<dbReference type="Gene3D" id="1.25.40.10">
    <property type="entry name" value="Tetratricopeptide repeat domain"/>
    <property type="match status" value="4"/>
</dbReference>
<dbReference type="EMBL" id="AFWT01000004">
    <property type="protein sequence ID" value="EGV33018.1"/>
    <property type="molecule type" value="Genomic_DNA"/>
</dbReference>
<dbReference type="Proteomes" id="UP000004200">
    <property type="component" value="Unassembled WGS sequence"/>
</dbReference>
<evidence type="ECO:0000256" key="2">
    <source>
        <dbReference type="ARBA" id="ARBA00005386"/>
    </source>
</evidence>
<keyword evidence="7 8" id="KW-0802">TPR repeat</keyword>
<dbReference type="PANTHER" id="PTHR44366:SF1">
    <property type="entry name" value="UDP-N-ACETYLGLUCOSAMINE--PEPTIDE N-ACETYLGLUCOSAMINYLTRANSFERASE 110 KDA SUBUNIT"/>
    <property type="match status" value="1"/>
</dbReference>
<organism evidence="10 11">
    <name type="scientific">Thiorhodococcus drewsii AZ1</name>
    <dbReference type="NCBI Taxonomy" id="765913"/>
    <lineage>
        <taxon>Bacteria</taxon>
        <taxon>Pseudomonadati</taxon>
        <taxon>Pseudomonadota</taxon>
        <taxon>Gammaproteobacteria</taxon>
        <taxon>Chromatiales</taxon>
        <taxon>Chromatiaceae</taxon>
        <taxon>Thiorhodococcus</taxon>
    </lineage>
</organism>
<proteinExistence type="inferred from homology"/>
<comment type="similarity">
    <text evidence="2">Belongs to the glycosyltransferase 41 family. O-GlcNAc transferase subfamily.</text>
</comment>
<feature type="repeat" description="TPR" evidence="8">
    <location>
        <begin position="99"/>
        <end position="132"/>
    </location>
</feature>
<protein>
    <recommendedName>
        <fullName evidence="3">protein O-GlcNAc transferase</fullName>
        <ecNumber evidence="3">2.4.1.255</ecNumber>
    </recommendedName>
</protein>
<dbReference type="SUPFAM" id="SSF48452">
    <property type="entry name" value="TPR-like"/>
    <property type="match status" value="1"/>
</dbReference>
<dbReference type="InterPro" id="IPR029489">
    <property type="entry name" value="OGT/SEC/SPY_C"/>
</dbReference>
<sequence>MAAGSQARRGGDITTAIGHFRAALELQPDRLAPYNNLANALQETGDLEGALALYRKALELAPDHAVLHCNLGGLWQLKGDSTRALAAYRHAIALQPDLYLGHYNLAKILTAEDRFGSAEAAYREALRLKPDQAGIHLDCGQLYHRYGFVPKAIERYRAALRLAPSARAYNALGAALQDWGNVRLARASYRRALKLEPGFELPKYNLAQLHDNQGELQAARIYYEQALASTPENIKLRYHLEMVRRKQADWSDAETRLETLSVATERYLERDGDDEGPPLLGALAFALPPSRYRALAERISAQLSRQARALADPFEAPPEPGPDPLRIGYLSPDFRCHAVGTLIAGLFEHHRRSDVEIHAYSLTPVRDEWTERVRAGCDHFSDVSLKSPLEIARRIHGDGIHILVDLAGYTTHSRPLVLALRPAPVQIQFLGYPGTLGADYVTHIIADRHLIPPEHEPFYRERIVRLPNAWASAPPSVAEPAGDRAACGLPESAMVYCCLNGIYKIESGVFALWMRILERVPESVLWLLDGGESGSNARLREAARTAGIDPDRLIFAPKRAHAEYLAHYRLADLFLDTLVYNAGATAVGALAAGLPVLTCPGGHYAARMGASLSHAVGLPELVCASPEDYVEQAVALGRDPTRRAELKRRLAAQLDSAPLFDPGAFVAELEAAYRRLWEEYLFTTAGHSGAVDA</sequence>
<dbReference type="Gene3D" id="3.40.50.2000">
    <property type="entry name" value="Glycogen Phosphorylase B"/>
    <property type="match status" value="1"/>
</dbReference>
<dbReference type="GO" id="GO:0006493">
    <property type="term" value="P:protein O-linked glycosylation"/>
    <property type="evidence" value="ECO:0007669"/>
    <property type="project" value="InterPro"/>
</dbReference>
<dbReference type="Pfam" id="PF13432">
    <property type="entry name" value="TPR_16"/>
    <property type="match status" value="1"/>
</dbReference>
<dbReference type="PROSITE" id="PS50005">
    <property type="entry name" value="TPR"/>
    <property type="match status" value="4"/>
</dbReference>
<evidence type="ECO:0000313" key="10">
    <source>
        <dbReference type="EMBL" id="EGV33018.1"/>
    </source>
</evidence>
<dbReference type="GO" id="GO:0097363">
    <property type="term" value="F:protein O-acetylglucosaminyltransferase activity"/>
    <property type="evidence" value="ECO:0007669"/>
    <property type="project" value="UniProtKB-EC"/>
</dbReference>
<evidence type="ECO:0000256" key="7">
    <source>
        <dbReference type="ARBA" id="ARBA00022803"/>
    </source>
</evidence>
<name>G2DXG9_9GAMM</name>
<feature type="repeat" description="TPR" evidence="8">
    <location>
        <begin position="65"/>
        <end position="98"/>
    </location>
</feature>
<dbReference type="PANTHER" id="PTHR44366">
    <property type="entry name" value="UDP-N-ACETYLGLUCOSAMINE--PEPTIDE N-ACETYLGLUCOSAMINYLTRANSFERASE 110 KDA SUBUNIT"/>
    <property type="match status" value="1"/>
</dbReference>
<evidence type="ECO:0000256" key="8">
    <source>
        <dbReference type="PROSITE-ProRule" id="PRU00339"/>
    </source>
</evidence>
<evidence type="ECO:0000256" key="5">
    <source>
        <dbReference type="ARBA" id="ARBA00022679"/>
    </source>
</evidence>
<feature type="domain" description="O-GlcNAc transferase C-terminal" evidence="9">
    <location>
        <begin position="249"/>
        <end position="470"/>
    </location>
</feature>
<keyword evidence="5" id="KW-0808">Transferase</keyword>
<reference evidence="10 11" key="1">
    <citation type="submission" date="2011-06" db="EMBL/GenBank/DDBJ databases">
        <title>The draft genome of Thiorhodococcus drewsii AZ1.</title>
        <authorList>
            <consortium name="US DOE Joint Genome Institute (JGI-PGF)"/>
            <person name="Lucas S."/>
            <person name="Han J."/>
            <person name="Lapidus A."/>
            <person name="Cheng J.-F."/>
            <person name="Goodwin L."/>
            <person name="Pitluck S."/>
            <person name="Peters L."/>
            <person name="Land M.L."/>
            <person name="Hauser L."/>
            <person name="Vogl K."/>
            <person name="Liu Z."/>
            <person name="Imhoff J."/>
            <person name="Thiel V."/>
            <person name="Frigaard N.-U."/>
            <person name="Bryant D.A."/>
            <person name="Woyke T.J."/>
        </authorList>
    </citation>
    <scope>NUCLEOTIDE SEQUENCE [LARGE SCALE GENOMIC DNA]</scope>
    <source>
        <strain evidence="10 11">AZ1</strain>
    </source>
</reference>
<dbReference type="SMART" id="SM00028">
    <property type="entry name" value="TPR"/>
    <property type="match status" value="5"/>
</dbReference>
<dbReference type="SUPFAM" id="SSF53756">
    <property type="entry name" value="UDP-Glycosyltransferase/glycogen phosphorylase"/>
    <property type="match status" value="1"/>
</dbReference>
<feature type="domain" description="O-GlcNAc transferase C-terminal" evidence="9">
    <location>
        <begin position="484"/>
        <end position="668"/>
    </location>
</feature>
<keyword evidence="6" id="KW-0677">Repeat</keyword>
<evidence type="ECO:0000256" key="4">
    <source>
        <dbReference type="ARBA" id="ARBA00022676"/>
    </source>
</evidence>
<dbReference type="InterPro" id="IPR019734">
    <property type="entry name" value="TPR_rpt"/>
</dbReference>
<evidence type="ECO:0000313" key="11">
    <source>
        <dbReference type="Proteomes" id="UP000004200"/>
    </source>
</evidence>
<dbReference type="PROSITE" id="PS50293">
    <property type="entry name" value="TPR_REGION"/>
    <property type="match status" value="1"/>
</dbReference>
<evidence type="ECO:0000259" key="9">
    <source>
        <dbReference type="Pfam" id="PF13844"/>
    </source>
</evidence>
<dbReference type="Pfam" id="PF13181">
    <property type="entry name" value="TPR_8"/>
    <property type="match status" value="1"/>
</dbReference>
<dbReference type="PATRIC" id="fig|765913.3.peg.708"/>
<evidence type="ECO:0000256" key="6">
    <source>
        <dbReference type="ARBA" id="ARBA00022737"/>
    </source>
</evidence>
<dbReference type="eggNOG" id="COG3914">
    <property type="taxonomic scope" value="Bacteria"/>
</dbReference>
<dbReference type="Pfam" id="PF13844">
    <property type="entry name" value="Glyco_transf_41"/>
    <property type="match status" value="2"/>
</dbReference>
<gene>
    <name evidence="10" type="ORF">ThidrDRAFT_0696</name>
</gene>
<evidence type="ECO:0000256" key="1">
    <source>
        <dbReference type="ARBA" id="ARBA00004922"/>
    </source>
</evidence>
<feature type="repeat" description="TPR" evidence="8">
    <location>
        <begin position="31"/>
        <end position="64"/>
    </location>
</feature>
<dbReference type="Gene3D" id="3.40.50.11380">
    <property type="match status" value="1"/>
</dbReference>
<evidence type="ECO:0000256" key="3">
    <source>
        <dbReference type="ARBA" id="ARBA00011970"/>
    </source>
</evidence>
<accession>G2DXG9</accession>
<dbReference type="EC" id="2.4.1.255" evidence="3"/>
<keyword evidence="11" id="KW-1185">Reference proteome</keyword>
<comment type="caution">
    <text evidence="10">The sequence shown here is derived from an EMBL/GenBank/DDBJ whole genome shotgun (WGS) entry which is preliminary data.</text>
</comment>
<dbReference type="Pfam" id="PF13424">
    <property type="entry name" value="TPR_12"/>
    <property type="match status" value="1"/>
</dbReference>
<keyword evidence="4" id="KW-0328">Glycosyltransferase</keyword>
<dbReference type="STRING" id="765913.ThidrDRAFT_0696"/>
<dbReference type="eggNOG" id="COG0457">
    <property type="taxonomic scope" value="Bacteria"/>
</dbReference>
<comment type="pathway">
    <text evidence="1">Protein modification; protein glycosylation.</text>
</comment>
<dbReference type="InterPro" id="IPR011990">
    <property type="entry name" value="TPR-like_helical_dom_sf"/>
</dbReference>
<dbReference type="InterPro" id="IPR037919">
    <property type="entry name" value="OGT"/>
</dbReference>